<dbReference type="Proteomes" id="UP001225788">
    <property type="component" value="Chromosome"/>
</dbReference>
<protein>
    <submittedName>
        <fullName evidence="4">Outer membrane beta-barrel protein</fullName>
    </submittedName>
</protein>
<proteinExistence type="predicted"/>
<dbReference type="Gene3D" id="2.40.160.20">
    <property type="match status" value="1"/>
</dbReference>
<keyword evidence="1 2" id="KW-0732">Signal</keyword>
<evidence type="ECO:0000313" key="4">
    <source>
        <dbReference type="EMBL" id="WLS01748.1"/>
    </source>
</evidence>
<organism evidence="4 5">
    <name type="scientific">Shinella oryzae</name>
    <dbReference type="NCBI Taxonomy" id="2871820"/>
    <lineage>
        <taxon>Bacteria</taxon>
        <taxon>Pseudomonadati</taxon>
        <taxon>Pseudomonadota</taxon>
        <taxon>Alphaproteobacteria</taxon>
        <taxon>Hyphomicrobiales</taxon>
        <taxon>Rhizobiaceae</taxon>
        <taxon>Shinella</taxon>
    </lineage>
</organism>
<accession>A0ABY9JZK0</accession>
<feature type="chain" id="PRO_5046841698" evidence="2">
    <location>
        <begin position="19"/>
        <end position="202"/>
    </location>
</feature>
<evidence type="ECO:0000256" key="1">
    <source>
        <dbReference type="ARBA" id="ARBA00022729"/>
    </source>
</evidence>
<evidence type="ECO:0000256" key="2">
    <source>
        <dbReference type="SAM" id="SignalP"/>
    </source>
</evidence>
<feature type="signal peptide" evidence="2">
    <location>
        <begin position="1"/>
        <end position="18"/>
    </location>
</feature>
<sequence>MKALISVVAALVASPAFADGAYIGGFGSFGSYQALGWRGGPNPQRSSTMLGGFAGYGFQAGGLIISPEARLHVGTNRQTQYDENIPGFFGTRPAIYRYTFKENLGASVGLNVGATLGSFTPYVGASIGRSKFKFNSIYTNSGGYQLYFEDRYTFTNYSVRLGAEYNIDRYFLRAEVQHRWFRSGGWDPIHKSEANIGIGVRF</sequence>
<dbReference type="RefSeq" id="WP_306156851.1">
    <property type="nucleotide sequence ID" value="NZ_CP132314.1"/>
</dbReference>
<reference evidence="4 5" key="1">
    <citation type="submission" date="2023-08" db="EMBL/GenBank/DDBJ databases">
        <title>Pathogen: clinical or host-associated sample.</title>
        <authorList>
            <person name="Hergert J."/>
            <person name="Casey R."/>
            <person name="Wagner J."/>
            <person name="Young E.L."/>
            <person name="Oakeson K.F."/>
        </authorList>
    </citation>
    <scope>NUCLEOTIDE SEQUENCE [LARGE SCALE GENOMIC DNA]</scope>
    <source>
        <strain evidence="4 5">UPHL-collab-2</strain>
    </source>
</reference>
<evidence type="ECO:0000259" key="3">
    <source>
        <dbReference type="Pfam" id="PF13505"/>
    </source>
</evidence>
<gene>
    <name evidence="4" type="ORF">Q9315_09835</name>
</gene>
<dbReference type="InterPro" id="IPR027385">
    <property type="entry name" value="Beta-barrel_OMP"/>
</dbReference>
<feature type="domain" description="Outer membrane protein beta-barrel" evidence="3">
    <location>
        <begin position="6"/>
        <end position="202"/>
    </location>
</feature>
<dbReference type="EMBL" id="CP132314">
    <property type="protein sequence ID" value="WLS01748.1"/>
    <property type="molecule type" value="Genomic_DNA"/>
</dbReference>
<dbReference type="Pfam" id="PF13505">
    <property type="entry name" value="OMP_b-brl"/>
    <property type="match status" value="1"/>
</dbReference>
<dbReference type="InterPro" id="IPR036709">
    <property type="entry name" value="Autotransporte_beta_dom_sf"/>
</dbReference>
<keyword evidence="5" id="KW-1185">Reference proteome</keyword>
<evidence type="ECO:0000313" key="5">
    <source>
        <dbReference type="Proteomes" id="UP001225788"/>
    </source>
</evidence>
<name>A0ABY9JZK0_9HYPH</name>
<dbReference type="SUPFAM" id="SSF103515">
    <property type="entry name" value="Autotransporter"/>
    <property type="match status" value="1"/>
</dbReference>